<reference evidence="1" key="2">
    <citation type="journal article" date="2021" name="PeerJ">
        <title>Extensive microbial diversity within the chicken gut microbiome revealed by metagenomics and culture.</title>
        <authorList>
            <person name="Gilroy R."/>
            <person name="Ravi A."/>
            <person name="Getino M."/>
            <person name="Pursley I."/>
            <person name="Horton D.L."/>
            <person name="Alikhan N.F."/>
            <person name="Baker D."/>
            <person name="Gharbi K."/>
            <person name="Hall N."/>
            <person name="Watson M."/>
            <person name="Adriaenssens E.M."/>
            <person name="Foster-Nyarko E."/>
            <person name="Jarju S."/>
            <person name="Secka A."/>
            <person name="Antonio M."/>
            <person name="Oren A."/>
            <person name="Chaudhuri R.R."/>
            <person name="La Ragione R."/>
            <person name="Hildebrand F."/>
            <person name="Pallen M.J."/>
        </authorList>
    </citation>
    <scope>NUCLEOTIDE SEQUENCE</scope>
    <source>
        <strain evidence="1">17213</strain>
    </source>
</reference>
<accession>A0A9D9DBA4</accession>
<sequence length="287" mass="31399">HPWWQAFERLGDRLVRAGAVVQGRLTVQELLGRLNVFPLSRDALPGQSADRARIAELTADFRLLGLDGLQQAKPSNLAALSSAHGTGSDLTAAMLHSRSLQYELLPKTGKLLSALSAEHSSFVLESVDGALQQELSQKMSSPLPLALLRYRYLRVSADSLPFKGGQLTESAGAKPALLFEDAVYSQGLRFDFYRWSQDSEPAVSLQLSGGYPALQLYLSSEAVFDVRSKSCYVPLILNDSQGQGSSVYFVRLKLSEDFPEPDKWPRSADFEAGSAELSQSIFAQPGY</sequence>
<organism evidence="1 2">
    <name type="scientific">Candidatus Avisuccinivibrio stercorigallinarum</name>
    <dbReference type="NCBI Taxonomy" id="2840704"/>
    <lineage>
        <taxon>Bacteria</taxon>
        <taxon>Pseudomonadati</taxon>
        <taxon>Pseudomonadota</taxon>
        <taxon>Gammaproteobacteria</taxon>
        <taxon>Aeromonadales</taxon>
        <taxon>Succinivibrionaceae</taxon>
        <taxon>Succinivibrionaceae incertae sedis</taxon>
        <taxon>Candidatus Avisuccinivibrio</taxon>
    </lineage>
</organism>
<comment type="caution">
    <text evidence="1">The sequence shown here is derived from an EMBL/GenBank/DDBJ whole genome shotgun (WGS) entry which is preliminary data.</text>
</comment>
<feature type="non-terminal residue" evidence="1">
    <location>
        <position position="1"/>
    </location>
</feature>
<reference evidence="1" key="1">
    <citation type="submission" date="2020-10" db="EMBL/GenBank/DDBJ databases">
        <authorList>
            <person name="Gilroy R."/>
        </authorList>
    </citation>
    <scope>NUCLEOTIDE SEQUENCE</scope>
    <source>
        <strain evidence="1">17213</strain>
    </source>
</reference>
<evidence type="ECO:0000313" key="2">
    <source>
        <dbReference type="Proteomes" id="UP000823631"/>
    </source>
</evidence>
<evidence type="ECO:0000313" key="1">
    <source>
        <dbReference type="EMBL" id="MBO8415933.1"/>
    </source>
</evidence>
<proteinExistence type="predicted"/>
<name>A0A9D9DBA4_9GAMM</name>
<gene>
    <name evidence="1" type="ORF">IAB19_06105</name>
</gene>
<protein>
    <submittedName>
        <fullName evidence="1">Uncharacterized protein</fullName>
    </submittedName>
</protein>
<dbReference type="AlphaFoldDB" id="A0A9D9DBA4"/>
<dbReference type="Proteomes" id="UP000823631">
    <property type="component" value="Unassembled WGS sequence"/>
</dbReference>
<dbReference type="EMBL" id="JADINH010000130">
    <property type="protein sequence ID" value="MBO8415933.1"/>
    <property type="molecule type" value="Genomic_DNA"/>
</dbReference>